<organism evidence="1 2">
    <name type="scientific">Anaerosalibacter bizertensis</name>
    <dbReference type="NCBI Taxonomy" id="932217"/>
    <lineage>
        <taxon>Bacteria</taxon>
        <taxon>Bacillati</taxon>
        <taxon>Bacillota</taxon>
        <taxon>Tissierellia</taxon>
        <taxon>Tissierellales</taxon>
        <taxon>Sporanaerobacteraceae</taxon>
        <taxon>Anaerosalibacter</taxon>
    </lineage>
</organism>
<reference evidence="1 2" key="1">
    <citation type="submission" date="2019-08" db="EMBL/GenBank/DDBJ databases">
        <title>In-depth cultivation of the pig gut microbiome towards novel bacterial diversity and tailored functional studies.</title>
        <authorList>
            <person name="Wylensek D."/>
            <person name="Hitch T.C.A."/>
            <person name="Clavel T."/>
        </authorList>
    </citation>
    <scope>NUCLEOTIDE SEQUENCE [LARGE SCALE GENOMIC DNA]</scope>
    <source>
        <strain evidence="1 2">Med78-601-WT-4W-RMD-3</strain>
    </source>
</reference>
<proteinExistence type="predicted"/>
<name>A0A844FJQ7_9FIRM</name>
<dbReference type="Proteomes" id="UP000462760">
    <property type="component" value="Unassembled WGS sequence"/>
</dbReference>
<dbReference type="OrthoDB" id="3034723at2"/>
<accession>A0A844FJQ7</accession>
<evidence type="ECO:0000313" key="1">
    <source>
        <dbReference type="EMBL" id="MSS44171.1"/>
    </source>
</evidence>
<comment type="caution">
    <text evidence="1">The sequence shown here is derived from an EMBL/GenBank/DDBJ whole genome shotgun (WGS) entry which is preliminary data.</text>
</comment>
<dbReference type="AlphaFoldDB" id="A0A844FJQ7"/>
<evidence type="ECO:0000313" key="2">
    <source>
        <dbReference type="Proteomes" id="UP000462760"/>
    </source>
</evidence>
<dbReference type="RefSeq" id="WP_154484842.1">
    <property type="nucleotide sequence ID" value="NZ_VULR01000018.1"/>
</dbReference>
<protein>
    <submittedName>
        <fullName evidence="1">Uncharacterized protein</fullName>
    </submittedName>
</protein>
<dbReference type="EMBL" id="VULR01000018">
    <property type="protein sequence ID" value="MSS44171.1"/>
    <property type="molecule type" value="Genomic_DNA"/>
</dbReference>
<sequence>MLELKEYRRIMDIEREYKGRIENTSYLNSLILTEDEIWDIGKYLGYFISNNDFKRMENVLLVYSVSIAYHYYDDTGYWPHFYKYCGLTGNIVYNEEIGQVIEFVLMNKGYLEFNRVGPFRYVGAILEQTGITKRSIPIFAEIVRTTLGKNSYRRNDIKSKTDFKYYLESINCPDYLKKYLIDESGWKFTIQVFKIMDYLNKKILTIEDIFEIRGFYPGFWEEFFKYFHLYKFDKRKVNISPIIDHGRTEKQVFDFNKELTLRWASKPDYMSEDGKYNIFYLKLPELNIENKYLLDNKIYFLFYDIGSGPQRVKDVDRLMNYIKEEPCTIGEIWAEPFDRRNTKFDTEPFKPLKFCYISKKHTKLPISKYKDEKDIILESNTDKLEFIGCFKYKDNPNFYMIPKGLEKIKIKVKHYKYSTSFILPIKWISEPRTSLRKANNKEGLYEEWKEDVLNKRGMFFKSEIASLPEGKNLTRAWKLYRNNNIKAIGILKNIKGVDKIVDELKQVLICLLYLKNFRINIIEDEIGRYAEGNFADILLTYKNYRSIIYGDKLISSSLIKEDVFNLIPFLKEDKELIKNINYIIHNKKIDNYSWVELVLMYKIEVKKGNRNNIYRDELKRIYKYIPDSPEKGELLKDLHK</sequence>
<gene>
    <name evidence="1" type="ORF">FYJ27_10685</name>
</gene>